<evidence type="ECO:0000313" key="2">
    <source>
        <dbReference type="Proteomes" id="UP000054144"/>
    </source>
</evidence>
<dbReference type="AlphaFoldDB" id="A0A0D7AAV6"/>
<organism evidence="1 2">
    <name type="scientific">Fistulina hepatica ATCC 64428</name>
    <dbReference type="NCBI Taxonomy" id="1128425"/>
    <lineage>
        <taxon>Eukaryota</taxon>
        <taxon>Fungi</taxon>
        <taxon>Dikarya</taxon>
        <taxon>Basidiomycota</taxon>
        <taxon>Agaricomycotina</taxon>
        <taxon>Agaricomycetes</taxon>
        <taxon>Agaricomycetidae</taxon>
        <taxon>Agaricales</taxon>
        <taxon>Fistulinaceae</taxon>
        <taxon>Fistulina</taxon>
    </lineage>
</organism>
<accession>A0A0D7AAV6</accession>
<evidence type="ECO:0000313" key="1">
    <source>
        <dbReference type="EMBL" id="KIY47544.1"/>
    </source>
</evidence>
<dbReference type="EMBL" id="KN881931">
    <property type="protein sequence ID" value="KIY47544.1"/>
    <property type="molecule type" value="Genomic_DNA"/>
</dbReference>
<protein>
    <submittedName>
        <fullName evidence="1">Uncharacterized protein</fullName>
    </submittedName>
</protein>
<dbReference type="Proteomes" id="UP000054144">
    <property type="component" value="Unassembled WGS sequence"/>
</dbReference>
<proteinExistence type="predicted"/>
<sequence length="152" mass="17017">MHAKRLADAVLQSRTCHVGLEVEGVAVVVRWCQPPVDGAFHQEQRDCVRIRRLQRIPGPSASTDHGEITSKFGSTTACHLEHEFLGGHRTNIQTQEDQLCGKSLSVYDEHPKSKVAGASGGYVGDSRREFLTACHRKYNRTRLDGIRKRHAF</sequence>
<name>A0A0D7AAV6_9AGAR</name>
<gene>
    <name evidence="1" type="ORF">FISHEDRAFT_59531</name>
</gene>
<keyword evidence="2" id="KW-1185">Reference proteome</keyword>
<reference evidence="1 2" key="1">
    <citation type="journal article" date="2015" name="Fungal Genet. Biol.">
        <title>Evolution of novel wood decay mechanisms in Agaricales revealed by the genome sequences of Fistulina hepatica and Cylindrobasidium torrendii.</title>
        <authorList>
            <person name="Floudas D."/>
            <person name="Held B.W."/>
            <person name="Riley R."/>
            <person name="Nagy L.G."/>
            <person name="Koehler G."/>
            <person name="Ransdell A.S."/>
            <person name="Younus H."/>
            <person name="Chow J."/>
            <person name="Chiniquy J."/>
            <person name="Lipzen A."/>
            <person name="Tritt A."/>
            <person name="Sun H."/>
            <person name="Haridas S."/>
            <person name="LaButti K."/>
            <person name="Ohm R.A."/>
            <person name="Kues U."/>
            <person name="Blanchette R.A."/>
            <person name="Grigoriev I.V."/>
            <person name="Minto R.E."/>
            <person name="Hibbett D.S."/>
        </authorList>
    </citation>
    <scope>NUCLEOTIDE SEQUENCE [LARGE SCALE GENOMIC DNA]</scope>
    <source>
        <strain evidence="1 2">ATCC 64428</strain>
    </source>
</reference>